<evidence type="ECO:0000313" key="2">
    <source>
        <dbReference type="EMBL" id="AMU90526.1"/>
    </source>
</evidence>
<sequence>MNMIAKERLLLTADKSRLVADGDPEGATLYCTPGTEIPDSAAKLFGLVDGRLGEGTVLVVEADEGGLIRVRIFDTIADEAIDVANMRFTHEFRLIGENEIDEGGLLEILKEVRLDVQAALISPEKETLWVSFPGRDKAIEALQEHIDDDIAAGRPHLPVGDATAEKVEKLKAMVLGGSAPSGSDPGNDPATGAKEALPGGDKEKAPGQDKEKKPDGDKGAGSGTKGAAPDDLTLVKGVGPKVAEGFAKADITTFVQIAAIDPASPPAVEGTRATTNWAGIVESAKEIVAAAAAAEGSGDDAASGDGGGVTGDAGQKAD</sequence>
<proteinExistence type="predicted"/>
<dbReference type="RefSeq" id="WP_054729538.1">
    <property type="nucleotide sequence ID" value="NZ_CP009429.1"/>
</dbReference>
<name>A0AAC9AVQ9_SPHMC</name>
<feature type="compositionally biased region" description="Basic and acidic residues" evidence="1">
    <location>
        <begin position="200"/>
        <end position="218"/>
    </location>
</feature>
<evidence type="ECO:0000313" key="3">
    <source>
        <dbReference type="Proteomes" id="UP000076088"/>
    </source>
</evidence>
<dbReference type="KEGG" id="smaz:LH19_15430"/>
<organism evidence="2 3">
    <name type="scientific">Sphingopyxis macrogoltabida</name>
    <name type="common">Sphingomonas macrogoltabidus</name>
    <dbReference type="NCBI Taxonomy" id="33050"/>
    <lineage>
        <taxon>Bacteria</taxon>
        <taxon>Pseudomonadati</taxon>
        <taxon>Pseudomonadota</taxon>
        <taxon>Alphaproteobacteria</taxon>
        <taxon>Sphingomonadales</taxon>
        <taxon>Sphingomonadaceae</taxon>
        <taxon>Sphingopyxis</taxon>
    </lineage>
</organism>
<dbReference type="Gene3D" id="1.10.150.20">
    <property type="entry name" value="5' to 3' exonuclease, C-terminal subdomain"/>
    <property type="match status" value="1"/>
</dbReference>
<protein>
    <submittedName>
        <fullName evidence="2">Uncharacterized protein</fullName>
    </submittedName>
</protein>
<dbReference type="Proteomes" id="UP000076088">
    <property type="component" value="Chromosome"/>
</dbReference>
<reference evidence="3" key="1">
    <citation type="submission" date="2015-11" db="EMBL/GenBank/DDBJ databases">
        <title>Complete genome sequence of a polyethylene-glycol degrader Sphingopyxis macrogoltabida 203N (NBRC 111659).</title>
        <authorList>
            <person name="Yoshiyuki O."/>
            <person name="Shouta N."/>
            <person name="Nagata Y."/>
            <person name="Numata M."/>
            <person name="Tsuchikane K."/>
            <person name="Hosoyama A."/>
            <person name="Yamazoe A."/>
            <person name="Tsuda M."/>
            <person name="Fujita N."/>
            <person name="Kawai F."/>
        </authorList>
    </citation>
    <scope>NUCLEOTIDE SEQUENCE [LARGE SCALE GENOMIC DNA]</scope>
    <source>
        <strain evidence="3">203N</strain>
    </source>
</reference>
<feature type="region of interest" description="Disordered" evidence="1">
    <location>
        <begin position="175"/>
        <end position="233"/>
    </location>
</feature>
<accession>A0AAC9AVQ9</accession>
<dbReference type="EMBL" id="CP013344">
    <property type="protein sequence ID" value="AMU90526.1"/>
    <property type="molecule type" value="Genomic_DNA"/>
</dbReference>
<feature type="compositionally biased region" description="Low complexity" evidence="1">
    <location>
        <begin position="293"/>
        <end position="303"/>
    </location>
</feature>
<keyword evidence="3" id="KW-1185">Reference proteome</keyword>
<dbReference type="AlphaFoldDB" id="A0AAC9AVQ9"/>
<feature type="region of interest" description="Disordered" evidence="1">
    <location>
        <begin position="293"/>
        <end position="318"/>
    </location>
</feature>
<reference evidence="2 3" key="2">
    <citation type="journal article" date="2016" name="Genome Announc.">
        <title>Complete Genome Sequence of Sphingopyxis macrogoltabida Strain 203N (NBRC 111659), a Polyethylene Glycol Degrader.</title>
        <authorList>
            <person name="Ohtsubo Y."/>
            <person name="Nonoyama S."/>
            <person name="Nagata Y."/>
            <person name="Numata M."/>
            <person name="Tsuchikane K."/>
            <person name="Hosoyama A."/>
            <person name="Yamazoe A."/>
            <person name="Tsuda M."/>
            <person name="Fujita N."/>
            <person name="Kawai F."/>
        </authorList>
    </citation>
    <scope>NUCLEOTIDE SEQUENCE [LARGE SCALE GENOMIC DNA]</scope>
    <source>
        <strain evidence="2 3">203N</strain>
    </source>
</reference>
<gene>
    <name evidence="2" type="ORF">ATM17_16000</name>
</gene>
<evidence type="ECO:0000256" key="1">
    <source>
        <dbReference type="SAM" id="MobiDB-lite"/>
    </source>
</evidence>